<dbReference type="Proteomes" id="UP000234681">
    <property type="component" value="Chromosome 6"/>
</dbReference>
<dbReference type="EMBL" id="CH473947">
    <property type="protein sequence ID" value="EDM03073.1"/>
    <property type="molecule type" value="Genomic_DNA"/>
</dbReference>
<name>A6HAL8_RAT</name>
<reference evidence="2" key="1">
    <citation type="submission" date="2005-09" db="EMBL/GenBank/DDBJ databases">
        <authorList>
            <person name="Mural R.J."/>
            <person name="Li P.W."/>
            <person name="Adams M.D."/>
            <person name="Amanatides P.G."/>
            <person name="Baden-Tillson H."/>
            <person name="Barnstead M."/>
            <person name="Chin S.H."/>
            <person name="Dew I."/>
            <person name="Evans C.A."/>
            <person name="Ferriera S."/>
            <person name="Flanigan M."/>
            <person name="Fosler C."/>
            <person name="Glodek A."/>
            <person name="Gu Z."/>
            <person name="Holt R.A."/>
            <person name="Jennings D."/>
            <person name="Kraft C.L."/>
            <person name="Lu F."/>
            <person name="Nguyen T."/>
            <person name="Nusskern D.R."/>
            <person name="Pfannkoch C.M."/>
            <person name="Sitter C."/>
            <person name="Sutton G.G."/>
            <person name="Venter J.C."/>
            <person name="Wang Z."/>
            <person name="Woodage T."/>
            <person name="Zheng X.H."/>
            <person name="Zhong F."/>
        </authorList>
    </citation>
    <scope>NUCLEOTIDE SEQUENCE [LARGE SCALE GENOMIC DNA]</scope>
    <source>
        <strain>BN</strain>
        <strain evidence="2">Sprague-Dawley</strain>
    </source>
</reference>
<proteinExistence type="predicted"/>
<evidence type="ECO:0000313" key="2">
    <source>
        <dbReference type="Proteomes" id="UP000234681"/>
    </source>
</evidence>
<accession>A6HAL8</accession>
<sequence>MDTQWHWLFVDFRTRQD</sequence>
<dbReference type="AlphaFoldDB" id="A6HAL8"/>
<organism evidence="1 2">
    <name type="scientific">Rattus norvegicus</name>
    <name type="common">Rat</name>
    <dbReference type="NCBI Taxonomy" id="10116"/>
    <lineage>
        <taxon>Eukaryota</taxon>
        <taxon>Metazoa</taxon>
        <taxon>Chordata</taxon>
        <taxon>Craniata</taxon>
        <taxon>Vertebrata</taxon>
        <taxon>Euteleostomi</taxon>
        <taxon>Mammalia</taxon>
        <taxon>Eutheria</taxon>
        <taxon>Euarchontoglires</taxon>
        <taxon>Glires</taxon>
        <taxon>Rodentia</taxon>
        <taxon>Myomorpha</taxon>
        <taxon>Muroidea</taxon>
        <taxon>Muridae</taxon>
        <taxon>Murinae</taxon>
        <taxon>Rattus</taxon>
    </lineage>
</organism>
<evidence type="ECO:0000313" key="1">
    <source>
        <dbReference type="EMBL" id="EDM03073.1"/>
    </source>
</evidence>
<protein>
    <submittedName>
        <fullName evidence="1">RCG61811</fullName>
    </submittedName>
</protein>
<gene>
    <name evidence="1" type="ORF">rCG_61811</name>
</gene>